<dbReference type="GO" id="GO:0004672">
    <property type="term" value="F:protein kinase activity"/>
    <property type="evidence" value="ECO:0007669"/>
    <property type="project" value="InterPro"/>
</dbReference>
<dbReference type="GO" id="GO:0000776">
    <property type="term" value="C:kinetochore"/>
    <property type="evidence" value="ECO:0007669"/>
    <property type="project" value="UniProtKB-KW"/>
</dbReference>
<dbReference type="AlphaFoldDB" id="A0A3P6TKJ8"/>
<dbReference type="GO" id="GO:0051754">
    <property type="term" value="P:meiotic sister chromatid cohesion, centromeric"/>
    <property type="evidence" value="ECO:0007669"/>
    <property type="project" value="TreeGrafter"/>
</dbReference>
<dbReference type="PANTHER" id="PTHR14030:SF4">
    <property type="entry name" value="BUB1 KINASE, ISOFORM A-RELATED"/>
    <property type="match status" value="1"/>
</dbReference>
<accession>A0A3P6TKJ8</accession>
<dbReference type="PANTHER" id="PTHR14030">
    <property type="entry name" value="MITOTIC CHECKPOINT SERINE/THREONINE-PROTEIN KINASE BUB1"/>
    <property type="match status" value="1"/>
</dbReference>
<dbReference type="EMBL" id="UYRX01001182">
    <property type="protein sequence ID" value="VDK88586.1"/>
    <property type="molecule type" value="Genomic_DNA"/>
</dbReference>
<dbReference type="PROSITE" id="PS50011">
    <property type="entry name" value="PROTEIN_KINASE_DOM"/>
    <property type="match status" value="1"/>
</dbReference>
<protein>
    <recommendedName>
        <fullName evidence="5">Protein kinase domain-containing protein</fullName>
    </recommendedName>
</protein>
<dbReference type="GO" id="GO:0032991">
    <property type="term" value="C:protein-containing complex"/>
    <property type="evidence" value="ECO:0007669"/>
    <property type="project" value="UniProtKB-ARBA"/>
</dbReference>
<dbReference type="GO" id="GO:0007094">
    <property type="term" value="P:mitotic spindle assembly checkpoint signaling"/>
    <property type="evidence" value="ECO:0007669"/>
    <property type="project" value="InterPro"/>
</dbReference>
<comment type="subcellular location">
    <subcellularLocation>
        <location evidence="1">Chromosome</location>
        <location evidence="1">Centromere</location>
        <location evidence="1">Kinetochore</location>
    </subcellularLocation>
</comment>
<dbReference type="GO" id="GO:0005524">
    <property type="term" value="F:ATP binding"/>
    <property type="evidence" value="ECO:0007669"/>
    <property type="project" value="InterPro"/>
</dbReference>
<gene>
    <name evidence="6" type="ORF">NLS_LOCUS8743</name>
</gene>
<keyword evidence="7" id="KW-1185">Reference proteome</keyword>
<feature type="domain" description="Protein kinase" evidence="5">
    <location>
        <begin position="29"/>
        <end position="348"/>
    </location>
</feature>
<reference evidence="6 7" key="1">
    <citation type="submission" date="2018-08" db="EMBL/GenBank/DDBJ databases">
        <authorList>
            <person name="Laetsch R D."/>
            <person name="Stevens L."/>
            <person name="Kumar S."/>
            <person name="Blaxter L. M."/>
        </authorList>
    </citation>
    <scope>NUCLEOTIDE SEQUENCE [LARGE SCALE GENOMIC DNA]</scope>
</reference>
<evidence type="ECO:0000259" key="5">
    <source>
        <dbReference type="PROSITE" id="PS50011"/>
    </source>
</evidence>
<dbReference type="STRING" id="42156.A0A3P6TKJ8"/>
<keyword evidence="4" id="KW-0137">Centromere</keyword>
<evidence type="ECO:0000313" key="7">
    <source>
        <dbReference type="Proteomes" id="UP000277928"/>
    </source>
</evidence>
<dbReference type="SUPFAM" id="SSF56112">
    <property type="entry name" value="Protein kinase-like (PK-like)"/>
    <property type="match status" value="1"/>
</dbReference>
<dbReference type="Proteomes" id="UP000277928">
    <property type="component" value="Unassembled WGS sequence"/>
</dbReference>
<evidence type="ECO:0000313" key="6">
    <source>
        <dbReference type="EMBL" id="VDK88586.1"/>
    </source>
</evidence>
<sequence length="348" mass="40966">MKREQSIDYDRMEWTFSHMQINLIQFAVREEELILCNSDSDAIARATKTTVTFAYPWDSNYQTKLMNDSKEPNFIKFYEIGTKHQSKWEAYIYQHVEKELRLISGVVQIYHSLIFTDKCLTVQEFTAGTLKEFIKIQNSCEVKLSELIFAIIVLDLMKILRSIHQMNIIHGCFKSDNIFVAKRIARKPQLDTLSDGTTLLVKLANWEFAIRNTNGMKYSGQYINEKNVITDGYYMCEPWNYEIDRMGLLNVANELICNETLRYIRRENGRYIPLLNLKSSTWSTYDLWSDLFYKCLNVELYSWDELINVLAQATDTSIRESGDQWIRSTVEYNALYQALLKKNSQFYP</sequence>
<proteinExistence type="predicted"/>
<evidence type="ECO:0000256" key="2">
    <source>
        <dbReference type="ARBA" id="ARBA00022454"/>
    </source>
</evidence>
<name>A0A3P6TKJ8_LITSI</name>
<evidence type="ECO:0000256" key="4">
    <source>
        <dbReference type="ARBA" id="ARBA00023328"/>
    </source>
</evidence>
<keyword evidence="3" id="KW-0995">Kinetochore</keyword>
<keyword evidence="2" id="KW-0158">Chromosome</keyword>
<dbReference type="InterPro" id="IPR015661">
    <property type="entry name" value="Bub1/Mad3"/>
</dbReference>
<dbReference type="OrthoDB" id="248495at2759"/>
<evidence type="ECO:0000256" key="1">
    <source>
        <dbReference type="ARBA" id="ARBA00004629"/>
    </source>
</evidence>
<dbReference type="InterPro" id="IPR011009">
    <property type="entry name" value="Kinase-like_dom_sf"/>
</dbReference>
<evidence type="ECO:0000256" key="3">
    <source>
        <dbReference type="ARBA" id="ARBA00022838"/>
    </source>
</evidence>
<dbReference type="Gene3D" id="1.10.510.10">
    <property type="entry name" value="Transferase(Phosphotransferase) domain 1"/>
    <property type="match status" value="1"/>
</dbReference>
<organism evidence="6 7">
    <name type="scientific">Litomosoides sigmodontis</name>
    <name type="common">Filarial nematode worm</name>
    <dbReference type="NCBI Taxonomy" id="42156"/>
    <lineage>
        <taxon>Eukaryota</taxon>
        <taxon>Metazoa</taxon>
        <taxon>Ecdysozoa</taxon>
        <taxon>Nematoda</taxon>
        <taxon>Chromadorea</taxon>
        <taxon>Rhabditida</taxon>
        <taxon>Spirurina</taxon>
        <taxon>Spiruromorpha</taxon>
        <taxon>Filarioidea</taxon>
        <taxon>Onchocercidae</taxon>
        <taxon>Litomosoides</taxon>
    </lineage>
</organism>
<dbReference type="InterPro" id="IPR000719">
    <property type="entry name" value="Prot_kinase_dom"/>
</dbReference>